<evidence type="ECO:0000313" key="1">
    <source>
        <dbReference type="EMBL" id="ADE76184.1"/>
    </source>
</evidence>
<proteinExistence type="evidence at transcript level"/>
<organism evidence="1">
    <name type="scientific">Picea sitchensis</name>
    <name type="common">Sitka spruce</name>
    <name type="synonym">Pinus sitchensis</name>
    <dbReference type="NCBI Taxonomy" id="3332"/>
    <lineage>
        <taxon>Eukaryota</taxon>
        <taxon>Viridiplantae</taxon>
        <taxon>Streptophyta</taxon>
        <taxon>Embryophyta</taxon>
        <taxon>Tracheophyta</taxon>
        <taxon>Spermatophyta</taxon>
        <taxon>Pinopsida</taxon>
        <taxon>Pinidae</taxon>
        <taxon>Conifers I</taxon>
        <taxon>Pinales</taxon>
        <taxon>Pinaceae</taxon>
        <taxon>Picea</taxon>
    </lineage>
</organism>
<reference evidence="1" key="1">
    <citation type="submission" date="2010-04" db="EMBL/GenBank/DDBJ databases">
        <authorList>
            <person name="Reid K.E."/>
            <person name="Liao N."/>
            <person name="Chan S."/>
            <person name="Docking R."/>
            <person name="Taylor G."/>
            <person name="Moore R."/>
            <person name="Mayo M."/>
            <person name="Munro S."/>
            <person name="King J."/>
            <person name="Yanchuk A."/>
            <person name="Holt R."/>
            <person name="Jones S."/>
            <person name="Marra M."/>
            <person name="Ritland C.E."/>
            <person name="Ritland K."/>
            <person name="Bohlmann J."/>
        </authorList>
    </citation>
    <scope>NUCLEOTIDE SEQUENCE</scope>
    <source>
        <tissue evidence="1">Bud</tissue>
    </source>
</reference>
<dbReference type="AlphaFoldDB" id="D5A9G5"/>
<accession>D5A9G5</accession>
<dbReference type="EMBL" id="BT122835">
    <property type="protein sequence ID" value="ADE76184.1"/>
    <property type="molecule type" value="mRNA"/>
</dbReference>
<name>D5A9G5_PICSI</name>
<sequence>MIVGVAQIAQPILMIRDRFFQMMGNNLLVQLMVYSAEMGSPCLDNVKQMCLLLGRGMLLQPVNMSHLQNKHRVNMNLHSLEGVIHMSHLVDGMPNLLLGDQSMVDLVIGMSVIVGEVVLTGNATKTDLEVVIIGGSLQNLIYCHL</sequence>
<protein>
    <submittedName>
        <fullName evidence="1">Uncharacterized protein</fullName>
    </submittedName>
</protein>